<dbReference type="AlphaFoldDB" id="A0A419S2J5"/>
<gene>
    <name evidence="2" type="ORF">BCY91_11400</name>
</gene>
<dbReference type="InterPro" id="IPR036378">
    <property type="entry name" value="FAS1_dom_sf"/>
</dbReference>
<accession>A0A419S2J5</accession>
<dbReference type="EMBL" id="MBTA01000029">
    <property type="protein sequence ID" value="RKD12842.1"/>
    <property type="molecule type" value="Genomic_DNA"/>
</dbReference>
<dbReference type="PROSITE" id="PS50213">
    <property type="entry name" value="FAS1"/>
    <property type="match status" value="2"/>
</dbReference>
<reference evidence="2 3" key="1">
    <citation type="submission" date="2016-07" db="EMBL/GenBank/DDBJ databases">
        <title>Genome of Pelobium manganitolerans.</title>
        <authorList>
            <person name="Wu S."/>
            <person name="Wang G."/>
        </authorList>
    </citation>
    <scope>NUCLEOTIDE SEQUENCE [LARGE SCALE GENOMIC DNA]</scope>
    <source>
        <strain evidence="2 3">YS-25</strain>
    </source>
</reference>
<dbReference type="PANTHER" id="PTHR10900:SF77">
    <property type="entry name" value="FI19380P1"/>
    <property type="match status" value="1"/>
</dbReference>
<dbReference type="SUPFAM" id="SSF82153">
    <property type="entry name" value="FAS1 domain"/>
    <property type="match status" value="2"/>
</dbReference>
<dbReference type="InterPro" id="IPR050904">
    <property type="entry name" value="Adhesion/Biosynth-related"/>
</dbReference>
<feature type="domain" description="FAS1" evidence="1">
    <location>
        <begin position="587"/>
        <end position="748"/>
    </location>
</feature>
<keyword evidence="3" id="KW-1185">Reference proteome</keyword>
<protein>
    <recommendedName>
        <fullName evidence="1">FAS1 domain-containing protein</fullName>
    </recommendedName>
</protein>
<dbReference type="Pfam" id="PF02469">
    <property type="entry name" value="Fasciclin"/>
    <property type="match status" value="2"/>
</dbReference>
<dbReference type="Gene3D" id="2.30.180.10">
    <property type="entry name" value="FAS1 domain"/>
    <property type="match status" value="2"/>
</dbReference>
<dbReference type="PROSITE" id="PS51257">
    <property type="entry name" value="PROKAR_LIPOPROTEIN"/>
    <property type="match status" value="1"/>
</dbReference>
<dbReference type="SMART" id="SM00554">
    <property type="entry name" value="FAS1"/>
    <property type="match status" value="2"/>
</dbReference>
<comment type="caution">
    <text evidence="2">The sequence shown here is derived from an EMBL/GenBank/DDBJ whole genome shotgun (WGS) entry which is preliminary data.</text>
</comment>
<organism evidence="2 3">
    <name type="scientific">Pelobium manganitolerans</name>
    <dbReference type="NCBI Taxonomy" id="1842495"/>
    <lineage>
        <taxon>Bacteria</taxon>
        <taxon>Pseudomonadati</taxon>
        <taxon>Bacteroidota</taxon>
        <taxon>Sphingobacteriia</taxon>
        <taxon>Sphingobacteriales</taxon>
        <taxon>Sphingobacteriaceae</taxon>
        <taxon>Pelobium</taxon>
    </lineage>
</organism>
<sequence>MLKIFKASGMLALLVCVMIAGCRKEEFDKFYARPAGLAKPIYQQLDSMGNFKNFLVCIEKAGYKNTLGSAGSWTVFAPTDEAFTAFMAENNITNINNISDSLAIQIVRTAMIYDGEKIDKLKDNFTKAGFVEDVAFRRRTVYYDFVETSDTPIPGFKSRKYISTNRSAGVAYVPSENNNKHITYFFQSYMDTRGLGAPDYNAFYPQSNYTGLNVGPAEIDPVKHDIIAENGVIHVVNKVLLPVKNIDQYLKGKAEYSLFKSILDGFATYTYNEAVSHQYKVLTGNSDSVFTKSYSDIKLALNNENFDKEDPNDAQVNNNSITVPTNTAVEEYANNVLLKYYAAGTKVTDLLKLNKEVLVEYVNSHLYNGQLWPSKFNTQKNILGESPKINSSNIVETKLLSNGAFYGVNKSQRADVFHTVYGNVLLDPKYSLMSKALQLEGYNLTLKIPTIRYMLIMVPDQVLLDLGFSYDTYYPTDPIRYTEPGTTTMVSGRARLRRIIQQQIVPLEAYPIPSLSGTGILETLNGDYIRYDNGHLISRGTLDNALKTGPTYANITNTEIGTPNGSGPLNGIAVYADYPMTYSERPIGDILDEMVNNNSAHPYYKFLQYLKGSAAMYSIDKKEITGVSVGVNYTILIPDNNAITAAVSAGLLPSSTAPTDPLQKDQVTRFLKYHILKNTFAVDGKKKGAFETLYKDFNDDVVVVTVKDNTTTSVTLKDATATREIHTRLSDSNKLGDRILIHSLDSYLDYRNN</sequence>
<dbReference type="PANTHER" id="PTHR10900">
    <property type="entry name" value="PERIOSTIN-RELATED"/>
    <property type="match status" value="1"/>
</dbReference>
<proteinExistence type="predicted"/>
<dbReference type="InterPro" id="IPR000782">
    <property type="entry name" value="FAS1_domain"/>
</dbReference>
<evidence type="ECO:0000313" key="3">
    <source>
        <dbReference type="Proteomes" id="UP000283433"/>
    </source>
</evidence>
<evidence type="ECO:0000313" key="2">
    <source>
        <dbReference type="EMBL" id="RKD12842.1"/>
    </source>
</evidence>
<dbReference type="RefSeq" id="WP_120183069.1">
    <property type="nucleotide sequence ID" value="NZ_MBTA01000029.1"/>
</dbReference>
<dbReference type="Proteomes" id="UP000283433">
    <property type="component" value="Unassembled WGS sequence"/>
</dbReference>
<evidence type="ECO:0000259" key="1">
    <source>
        <dbReference type="PROSITE" id="PS50213"/>
    </source>
</evidence>
<dbReference type="OrthoDB" id="659398at2"/>
<name>A0A419S2J5_9SPHI</name>
<feature type="domain" description="FAS1" evidence="1">
    <location>
        <begin position="38"/>
        <end position="240"/>
    </location>
</feature>